<dbReference type="Proteomes" id="UP000007963">
    <property type="component" value="Unassembled WGS sequence"/>
</dbReference>
<proteinExistence type="predicted"/>
<protein>
    <recommendedName>
        <fullName evidence="3">C3H1-type domain-containing protein</fullName>
    </recommendedName>
</protein>
<feature type="domain" description="C3H1-type" evidence="3">
    <location>
        <begin position="1"/>
        <end position="28"/>
    </location>
</feature>
<feature type="zinc finger region" description="C3H1-type" evidence="1">
    <location>
        <begin position="1"/>
        <end position="28"/>
    </location>
</feature>
<evidence type="ECO:0000256" key="1">
    <source>
        <dbReference type="PROSITE-ProRule" id="PRU00723"/>
    </source>
</evidence>
<feature type="compositionally biased region" description="Low complexity" evidence="2">
    <location>
        <begin position="49"/>
        <end position="60"/>
    </location>
</feature>
<dbReference type="GO" id="GO:0008270">
    <property type="term" value="F:zinc ion binding"/>
    <property type="evidence" value="ECO:0007669"/>
    <property type="project" value="UniProtKB-KW"/>
</dbReference>
<evidence type="ECO:0000256" key="2">
    <source>
        <dbReference type="SAM" id="MobiDB-lite"/>
    </source>
</evidence>
<dbReference type="InterPro" id="IPR000571">
    <property type="entry name" value="Znf_CCCH"/>
</dbReference>
<sequence length="179" mass="20043">MEGKEPCPFAKLGICRLGSRCKYLHPTDSLSLAQPPGRLQSAGRHGTVQPQRPSLQQRAAPPRRPELPEAPSGNRRPQGFGTSSVSEQEFKTWRRSIPLETQNIRPLLMRMSAFIQDARRLIETNASNLQSVVKSLASEGGLSRIQELVQQDFSTMLTAMKLERFQSQILPFLEIVSHP</sequence>
<accession>Q0C8Z9</accession>
<evidence type="ECO:0000313" key="4">
    <source>
        <dbReference type="EMBL" id="EAU30026.1"/>
    </source>
</evidence>
<evidence type="ECO:0000313" key="5">
    <source>
        <dbReference type="Proteomes" id="UP000007963"/>
    </source>
</evidence>
<dbReference type="SMART" id="SM00356">
    <property type="entry name" value="ZnF_C3H1"/>
    <property type="match status" value="1"/>
</dbReference>
<keyword evidence="1" id="KW-0862">Zinc</keyword>
<dbReference type="PROSITE" id="PS50103">
    <property type="entry name" value="ZF_C3H1"/>
    <property type="match status" value="1"/>
</dbReference>
<dbReference type="Pfam" id="PF00642">
    <property type="entry name" value="zf-CCCH"/>
    <property type="match status" value="1"/>
</dbReference>
<organism evidence="4 5">
    <name type="scientific">Aspergillus terreus (strain NIH 2624 / FGSC A1156)</name>
    <dbReference type="NCBI Taxonomy" id="341663"/>
    <lineage>
        <taxon>Eukaryota</taxon>
        <taxon>Fungi</taxon>
        <taxon>Dikarya</taxon>
        <taxon>Ascomycota</taxon>
        <taxon>Pezizomycotina</taxon>
        <taxon>Eurotiomycetes</taxon>
        <taxon>Eurotiomycetidae</taxon>
        <taxon>Eurotiales</taxon>
        <taxon>Aspergillaceae</taxon>
        <taxon>Aspergillus</taxon>
        <taxon>Aspergillus subgen. Circumdati</taxon>
    </lineage>
</organism>
<dbReference type="AlphaFoldDB" id="Q0C8Z9"/>
<dbReference type="VEuPathDB" id="FungiDB:ATEG_09835"/>
<dbReference type="STRING" id="341663.Q0C8Z9"/>
<keyword evidence="1" id="KW-0479">Metal-binding</keyword>
<dbReference type="HOGENOM" id="CLU_1503157_0_0_1"/>
<dbReference type="RefSeq" id="XP_001218457.1">
    <property type="nucleotide sequence ID" value="XM_001218456.1"/>
</dbReference>
<dbReference type="EMBL" id="CH476608">
    <property type="protein sequence ID" value="EAU30026.1"/>
    <property type="molecule type" value="Genomic_DNA"/>
</dbReference>
<dbReference type="OrthoDB" id="2423195at2759"/>
<gene>
    <name evidence="4" type="ORF">ATEG_09835</name>
</gene>
<evidence type="ECO:0000259" key="3">
    <source>
        <dbReference type="PROSITE" id="PS50103"/>
    </source>
</evidence>
<name>Q0C8Z9_ASPTN</name>
<reference evidence="5" key="1">
    <citation type="submission" date="2005-09" db="EMBL/GenBank/DDBJ databases">
        <title>Annotation of the Aspergillus terreus NIH2624 genome.</title>
        <authorList>
            <person name="Birren B.W."/>
            <person name="Lander E.S."/>
            <person name="Galagan J.E."/>
            <person name="Nusbaum C."/>
            <person name="Devon K."/>
            <person name="Henn M."/>
            <person name="Ma L.-J."/>
            <person name="Jaffe D.B."/>
            <person name="Butler J."/>
            <person name="Alvarez P."/>
            <person name="Gnerre S."/>
            <person name="Grabherr M."/>
            <person name="Kleber M."/>
            <person name="Mauceli E.W."/>
            <person name="Brockman W."/>
            <person name="Rounsley S."/>
            <person name="Young S.K."/>
            <person name="LaButti K."/>
            <person name="Pushparaj V."/>
            <person name="DeCaprio D."/>
            <person name="Crawford M."/>
            <person name="Koehrsen M."/>
            <person name="Engels R."/>
            <person name="Montgomery P."/>
            <person name="Pearson M."/>
            <person name="Howarth C."/>
            <person name="Larson L."/>
            <person name="Luoma S."/>
            <person name="White J."/>
            <person name="Alvarado L."/>
            <person name="Kodira C.D."/>
            <person name="Zeng Q."/>
            <person name="Oleary S."/>
            <person name="Yandava C."/>
            <person name="Denning D.W."/>
            <person name="Nierman W.C."/>
            <person name="Milne T."/>
            <person name="Madden K."/>
        </authorList>
    </citation>
    <scope>NUCLEOTIDE SEQUENCE [LARGE SCALE GENOMIC DNA]</scope>
    <source>
        <strain evidence="5">NIH 2624 / FGSC A1156</strain>
    </source>
</reference>
<keyword evidence="1" id="KW-0863">Zinc-finger</keyword>
<dbReference type="GeneID" id="4354425"/>
<feature type="region of interest" description="Disordered" evidence="2">
    <location>
        <begin position="32"/>
        <end position="88"/>
    </location>
</feature>